<accession>A0A327RFE4</accession>
<proteinExistence type="predicted"/>
<dbReference type="AlphaFoldDB" id="A0A327RFE4"/>
<comment type="caution">
    <text evidence="1">The sequence shown here is derived from an EMBL/GenBank/DDBJ whole genome shotgun (WGS) entry which is preliminary data.</text>
</comment>
<protein>
    <submittedName>
        <fullName evidence="1">Uncharacterized protein</fullName>
    </submittedName>
</protein>
<dbReference type="EMBL" id="QLLN01000001">
    <property type="protein sequence ID" value="RAJ15730.1"/>
    <property type="molecule type" value="Genomic_DNA"/>
</dbReference>
<keyword evidence="2" id="KW-1185">Reference proteome</keyword>
<sequence>MVIISIAGQSNFYWIYLEIVRKCMGISTDYVILISRYNLKISFSIVTNSYLACEISKAQELEMEI</sequence>
<organism evidence="1 2">
    <name type="scientific">Arenibacter echinorum</name>
    <dbReference type="NCBI Taxonomy" id="440515"/>
    <lineage>
        <taxon>Bacteria</taxon>
        <taxon>Pseudomonadati</taxon>
        <taxon>Bacteroidota</taxon>
        <taxon>Flavobacteriia</taxon>
        <taxon>Flavobacteriales</taxon>
        <taxon>Flavobacteriaceae</taxon>
        <taxon>Arenibacter</taxon>
    </lineage>
</organism>
<dbReference type="Proteomes" id="UP000249696">
    <property type="component" value="Unassembled WGS sequence"/>
</dbReference>
<name>A0A327RFE4_9FLAO</name>
<reference evidence="1 2" key="1">
    <citation type="submission" date="2018-06" db="EMBL/GenBank/DDBJ databases">
        <title>Genomic Encyclopedia of Archaeal and Bacterial Type Strains, Phase II (KMG-II): from individual species to whole genera.</title>
        <authorList>
            <person name="Goeker M."/>
        </authorList>
    </citation>
    <scope>NUCLEOTIDE SEQUENCE [LARGE SCALE GENOMIC DNA]</scope>
    <source>
        <strain evidence="1 2">DSM 23522</strain>
    </source>
</reference>
<evidence type="ECO:0000313" key="2">
    <source>
        <dbReference type="Proteomes" id="UP000249696"/>
    </source>
</evidence>
<evidence type="ECO:0000313" key="1">
    <source>
        <dbReference type="EMBL" id="RAJ15730.1"/>
    </source>
</evidence>
<gene>
    <name evidence="1" type="ORF">LV92_00432</name>
</gene>